<evidence type="ECO:0000313" key="3">
    <source>
        <dbReference type="EMBL" id="SNS64808.1"/>
    </source>
</evidence>
<feature type="domain" description="FAS1" evidence="2">
    <location>
        <begin position="86"/>
        <end position="219"/>
    </location>
</feature>
<accession>A0A239G7P4</accession>
<keyword evidence="4" id="KW-1185">Reference proteome</keyword>
<dbReference type="Gene3D" id="2.30.180.10">
    <property type="entry name" value="FAS1 domain"/>
    <property type="match status" value="1"/>
</dbReference>
<gene>
    <name evidence="3" type="ORF">SAMN06296052_11090</name>
</gene>
<dbReference type="Proteomes" id="UP000198432">
    <property type="component" value="Unassembled WGS sequence"/>
</dbReference>
<organism evidence="3 4">
    <name type="scientific">Pontibacter ummariensis</name>
    <dbReference type="NCBI Taxonomy" id="1610492"/>
    <lineage>
        <taxon>Bacteria</taxon>
        <taxon>Pseudomonadati</taxon>
        <taxon>Bacteroidota</taxon>
        <taxon>Cytophagia</taxon>
        <taxon>Cytophagales</taxon>
        <taxon>Hymenobacteraceae</taxon>
        <taxon>Pontibacter</taxon>
    </lineage>
</organism>
<dbReference type="PROSITE" id="PS51257">
    <property type="entry name" value="PROKAR_LIPOPROTEIN"/>
    <property type="match status" value="1"/>
</dbReference>
<dbReference type="OrthoDB" id="1119934at2"/>
<keyword evidence="1" id="KW-0732">Signal</keyword>
<dbReference type="InterPro" id="IPR050904">
    <property type="entry name" value="Adhesion/Biosynth-related"/>
</dbReference>
<evidence type="ECO:0000313" key="4">
    <source>
        <dbReference type="Proteomes" id="UP000198432"/>
    </source>
</evidence>
<feature type="chain" id="PRO_5012037308" evidence="1">
    <location>
        <begin position="23"/>
        <end position="232"/>
    </location>
</feature>
<dbReference type="GO" id="GO:0005615">
    <property type="term" value="C:extracellular space"/>
    <property type="evidence" value="ECO:0007669"/>
    <property type="project" value="TreeGrafter"/>
</dbReference>
<dbReference type="InterPro" id="IPR036378">
    <property type="entry name" value="FAS1_dom_sf"/>
</dbReference>
<dbReference type="SUPFAM" id="SSF82153">
    <property type="entry name" value="FAS1 domain"/>
    <property type="match status" value="1"/>
</dbReference>
<proteinExistence type="predicted"/>
<evidence type="ECO:0000256" key="1">
    <source>
        <dbReference type="SAM" id="SignalP"/>
    </source>
</evidence>
<reference evidence="4" key="1">
    <citation type="submission" date="2017-06" db="EMBL/GenBank/DDBJ databases">
        <authorList>
            <person name="Varghese N."/>
            <person name="Submissions S."/>
        </authorList>
    </citation>
    <scope>NUCLEOTIDE SEQUENCE [LARGE SCALE GENOMIC DNA]</scope>
    <source>
        <strain evidence="4">NKM1</strain>
    </source>
</reference>
<dbReference type="AlphaFoldDB" id="A0A239G7P4"/>
<protein>
    <submittedName>
        <fullName evidence="3">Uncaracterized surface protein containing fasciclin (FAS1) repeats</fullName>
    </submittedName>
</protein>
<dbReference type="InterPro" id="IPR000782">
    <property type="entry name" value="FAS1_domain"/>
</dbReference>
<feature type="signal peptide" evidence="1">
    <location>
        <begin position="1"/>
        <end position="22"/>
    </location>
</feature>
<evidence type="ECO:0000259" key="2">
    <source>
        <dbReference type="PROSITE" id="PS50213"/>
    </source>
</evidence>
<dbReference type="SMART" id="SM00554">
    <property type="entry name" value="FAS1"/>
    <property type="match status" value="1"/>
</dbReference>
<dbReference type="PANTHER" id="PTHR10900">
    <property type="entry name" value="PERIOSTIN-RELATED"/>
    <property type="match status" value="1"/>
</dbReference>
<dbReference type="RefSeq" id="WP_089319501.1">
    <property type="nucleotide sequence ID" value="NZ_FZOQ01000010.1"/>
</dbReference>
<dbReference type="PANTHER" id="PTHR10900:SF77">
    <property type="entry name" value="FI19380P1"/>
    <property type="match status" value="1"/>
</dbReference>
<dbReference type="PROSITE" id="PS50213">
    <property type="entry name" value="FAS1"/>
    <property type="match status" value="1"/>
</dbReference>
<dbReference type="EMBL" id="FZOQ01000010">
    <property type="protein sequence ID" value="SNS64808.1"/>
    <property type="molecule type" value="Genomic_DNA"/>
</dbReference>
<name>A0A239G7P4_9BACT</name>
<sequence length="232" mass="25833">MRKRTMIPMAVATVLLFGCASTDEGINDTTAIDDTTISETETMAGDTNYENDLTADPSGAYQEIFTNTTNPIEYDEMFADIENTEQYDVLALARTNPNLSIFMTLVEKADLMSDLERLEQFTLFAPTNEAFAKVPQDKMEMLLMPGNKAQLMQLLQLHVLPSGVAALELEDNNRIKMADDRYIPVSVDFNRTNIRVGNALIVKSAEASDGYIHVVDSVIIPEDDTRDEDVGY</sequence>
<dbReference type="FunFam" id="2.30.180.10:FF:000032">
    <property type="entry name" value="Fasciclin domain-containing protein, putative"/>
    <property type="match status" value="1"/>
</dbReference>
<dbReference type="Pfam" id="PF02469">
    <property type="entry name" value="Fasciclin"/>
    <property type="match status" value="1"/>
</dbReference>